<evidence type="ECO:0008006" key="4">
    <source>
        <dbReference type="Google" id="ProtNLM"/>
    </source>
</evidence>
<feature type="region of interest" description="Disordered" evidence="1">
    <location>
        <begin position="212"/>
        <end position="245"/>
    </location>
</feature>
<dbReference type="EMBL" id="JAPQKH010000007">
    <property type="protein sequence ID" value="KAJ5088443.1"/>
    <property type="molecule type" value="Genomic_DNA"/>
</dbReference>
<dbReference type="GO" id="GO:0005634">
    <property type="term" value="C:nucleus"/>
    <property type="evidence" value="ECO:0007669"/>
    <property type="project" value="TreeGrafter"/>
</dbReference>
<dbReference type="GO" id="GO:0031267">
    <property type="term" value="F:small GTPase binding"/>
    <property type="evidence" value="ECO:0007669"/>
    <property type="project" value="TreeGrafter"/>
</dbReference>
<reference evidence="2" key="2">
    <citation type="journal article" date="2023" name="IMA Fungus">
        <title>Comparative genomic study of the Penicillium genus elucidates a diverse pangenome and 15 lateral gene transfer events.</title>
        <authorList>
            <person name="Petersen C."/>
            <person name="Sorensen T."/>
            <person name="Nielsen M.R."/>
            <person name="Sondergaard T.E."/>
            <person name="Sorensen J.L."/>
            <person name="Fitzpatrick D.A."/>
            <person name="Frisvad J.C."/>
            <person name="Nielsen K.L."/>
        </authorList>
    </citation>
    <scope>NUCLEOTIDE SEQUENCE</scope>
    <source>
        <strain evidence="2">IBT 30069</strain>
    </source>
</reference>
<dbReference type="Gene3D" id="3.40.50.1010">
    <property type="entry name" value="5'-nuclease"/>
    <property type="match status" value="1"/>
</dbReference>
<keyword evidence="3" id="KW-1185">Reference proteome</keyword>
<accession>A0A9W9EUV4</accession>
<feature type="compositionally biased region" description="Low complexity" evidence="1">
    <location>
        <begin position="219"/>
        <end position="240"/>
    </location>
</feature>
<name>A0A9W9EUV4_9EURO</name>
<dbReference type="OrthoDB" id="5590473at2759"/>
<feature type="region of interest" description="Disordered" evidence="1">
    <location>
        <begin position="87"/>
        <end position="187"/>
    </location>
</feature>
<feature type="region of interest" description="Disordered" evidence="1">
    <location>
        <begin position="23"/>
        <end position="53"/>
    </location>
</feature>
<reference evidence="2" key="1">
    <citation type="submission" date="2022-11" db="EMBL/GenBank/DDBJ databases">
        <authorList>
            <person name="Petersen C."/>
        </authorList>
    </citation>
    <scope>NUCLEOTIDE SEQUENCE</scope>
    <source>
        <strain evidence="2">IBT 30069</strain>
    </source>
</reference>
<evidence type="ECO:0000313" key="3">
    <source>
        <dbReference type="Proteomes" id="UP001149165"/>
    </source>
</evidence>
<dbReference type="GO" id="GO:0006606">
    <property type="term" value="P:protein import into nucleus"/>
    <property type="evidence" value="ECO:0007669"/>
    <property type="project" value="TreeGrafter"/>
</dbReference>
<evidence type="ECO:0000256" key="1">
    <source>
        <dbReference type="SAM" id="MobiDB-lite"/>
    </source>
</evidence>
<dbReference type="Proteomes" id="UP001149165">
    <property type="component" value="Unassembled WGS sequence"/>
</dbReference>
<feature type="compositionally biased region" description="Low complexity" evidence="1">
    <location>
        <begin position="147"/>
        <end position="162"/>
    </location>
</feature>
<gene>
    <name evidence="2" type="ORF">N7456_012059</name>
</gene>
<protein>
    <recommendedName>
        <fullName evidence="4">NYN domain-containing protein</fullName>
    </recommendedName>
</protein>
<dbReference type="AlphaFoldDB" id="A0A9W9EUV4"/>
<dbReference type="InterPro" id="IPR007681">
    <property type="entry name" value="Mog1"/>
</dbReference>
<dbReference type="CDD" id="cd18724">
    <property type="entry name" value="PIN_LabA-like"/>
    <property type="match status" value="1"/>
</dbReference>
<dbReference type="GO" id="GO:0005085">
    <property type="term" value="F:guanyl-nucleotide exchange factor activity"/>
    <property type="evidence" value="ECO:0007669"/>
    <property type="project" value="TreeGrafter"/>
</dbReference>
<sequence length="558" mass="62136">MGSEVLEPDLNWDFVQALVALQAPTRQPKKRHVDDSKQSVSAATARAGADPHAAASSHLSHDISDAWKFDSVWNILHSDVLGWSKSCPGNTQPDDTRSHFSDKTVQSSKRPHSSKQTVAERPSRDDPIFQSSHKGPGSFTSKLAPIACPSTSPKSKASAAHPPTRESSAAVQILKRPGKQVDGSIVSSLSSQIQEPCYDPNQPTTAISKPIQMAKKAKQANNKEAMLSSESSAEAESDSSNIVFDRPAPRKRGVLTFVPSQVGTVDLRHEYTDTPPSSYDEADTSLNSSKVKDLIYSSEAPRVSPSKHKTFRERRVFLMITLLQAFPEFEELSSHLGNPQVHKLSVEPRPIHVFVDMSNILVGFHNAVKISRKIPTTTRIRRLDMSFSNFSLILERRRQATKRVLVGSDRVPSIDEAEKLGYEANILDRVHKSKHTSRPLKFHSKGHRSGKPEMAEAFGERWVEQGVDEILHLKILESLIDTDEPATIVLATGDAAEAEYSGGFLRMVERALQRGWNVELASFSQLTSHAYKKKEFRDKWGSRFQMIELDDYVEELFQ</sequence>
<proteinExistence type="predicted"/>
<comment type="caution">
    <text evidence="2">The sequence shown here is derived from an EMBL/GenBank/DDBJ whole genome shotgun (WGS) entry which is preliminary data.</text>
</comment>
<evidence type="ECO:0000313" key="2">
    <source>
        <dbReference type="EMBL" id="KAJ5088443.1"/>
    </source>
</evidence>
<organism evidence="2 3">
    <name type="scientific">Penicillium angulare</name>
    <dbReference type="NCBI Taxonomy" id="116970"/>
    <lineage>
        <taxon>Eukaryota</taxon>
        <taxon>Fungi</taxon>
        <taxon>Dikarya</taxon>
        <taxon>Ascomycota</taxon>
        <taxon>Pezizomycotina</taxon>
        <taxon>Eurotiomycetes</taxon>
        <taxon>Eurotiomycetidae</taxon>
        <taxon>Eurotiales</taxon>
        <taxon>Aspergillaceae</taxon>
        <taxon>Penicillium</taxon>
    </lineage>
</organism>
<dbReference type="PANTHER" id="PTHR15837:SF5">
    <property type="entry name" value="NYN DOMAIN-CONTAINING PROTEIN"/>
    <property type="match status" value="1"/>
</dbReference>
<dbReference type="PANTHER" id="PTHR15837">
    <property type="entry name" value="RAN GUANINE NUCLEOTIDE RELEASE FACTOR"/>
    <property type="match status" value="1"/>
</dbReference>
<feature type="compositionally biased region" description="Polar residues" evidence="1">
    <location>
        <begin position="129"/>
        <end position="141"/>
    </location>
</feature>